<evidence type="ECO:0000259" key="2">
    <source>
        <dbReference type="Pfam" id="PF01323"/>
    </source>
</evidence>
<dbReference type="InterPro" id="IPR014440">
    <property type="entry name" value="HCCAis_GSTk"/>
</dbReference>
<dbReference type="InterPro" id="IPR001853">
    <property type="entry name" value="DSBA-like_thioredoxin_dom"/>
</dbReference>
<comment type="caution">
    <text evidence="3">The sequence shown here is derived from an EMBL/GenBank/DDBJ whole genome shotgun (WGS) entry which is preliminary data.</text>
</comment>
<accession>A0ABS8YYH1</accession>
<gene>
    <name evidence="3" type="ORF">LZA78_04450</name>
</gene>
<dbReference type="Proteomes" id="UP001521181">
    <property type="component" value="Unassembled WGS sequence"/>
</dbReference>
<comment type="similarity">
    <text evidence="1">Belongs to the GST superfamily. NadH family.</text>
</comment>
<evidence type="ECO:0000313" key="4">
    <source>
        <dbReference type="Proteomes" id="UP001521181"/>
    </source>
</evidence>
<dbReference type="PIRSF" id="PIRSF006386">
    <property type="entry name" value="HCCAis_GSTk"/>
    <property type="match status" value="1"/>
</dbReference>
<reference evidence="3 4" key="1">
    <citation type="submission" date="2021-12" db="EMBL/GenBank/DDBJ databases">
        <title>Sinirhodobacter sp. WL0062 is a bacterium isolated from seawater.</title>
        <authorList>
            <person name="Wang L."/>
            <person name="He W."/>
            <person name="Zhang D.-F."/>
        </authorList>
    </citation>
    <scope>NUCLEOTIDE SEQUENCE [LARGE SCALE GENOMIC DNA]</scope>
    <source>
        <strain evidence="3 4">WL0062</strain>
    </source>
</reference>
<dbReference type="Pfam" id="PF01323">
    <property type="entry name" value="DSBA"/>
    <property type="match status" value="1"/>
</dbReference>
<keyword evidence="4" id="KW-1185">Reference proteome</keyword>
<sequence length="198" mass="21977">MAHIDYFFSVLSPWTYLAGTRLEEIAARHGAEITYRPLDVMSLFDRTGGTRPAARHPNRVAYRKQELDRWSKRLGMEMDTGLTAAHNPAPSSYAIIAAQKAGDGDLGGLTHAILRARWAEGKDIADDAVIRAALEANGFDGNLVTTGLFDGAMAYERNLEDASELGVFGTPFYIVRETDQRFWGQDRLEFLDEHLGSL</sequence>
<dbReference type="EC" id="5.99.1.4" evidence="1"/>
<comment type="catalytic activity">
    <reaction evidence="1">
        <text>2-hydroxychromene-2-carboxylate = (3E)-4-(2-hydroxyphenyl)-2-oxobut-3-enoate</text>
        <dbReference type="Rhea" id="RHEA:27401"/>
        <dbReference type="ChEBI" id="CHEBI:59350"/>
        <dbReference type="ChEBI" id="CHEBI:59353"/>
        <dbReference type="EC" id="5.99.1.4"/>
    </reaction>
</comment>
<dbReference type="InterPro" id="IPR036249">
    <property type="entry name" value="Thioredoxin-like_sf"/>
</dbReference>
<dbReference type="PANTHER" id="PTHR42943">
    <property type="entry name" value="GLUTATHIONE S-TRANSFERASE KAPPA"/>
    <property type="match status" value="1"/>
</dbReference>
<keyword evidence="1 3" id="KW-0413">Isomerase</keyword>
<proteinExistence type="inferred from homology"/>
<evidence type="ECO:0000256" key="1">
    <source>
        <dbReference type="PIRNR" id="PIRNR006386"/>
    </source>
</evidence>
<dbReference type="Gene3D" id="3.40.30.10">
    <property type="entry name" value="Glutaredoxin"/>
    <property type="match status" value="1"/>
</dbReference>
<dbReference type="SUPFAM" id="SSF52833">
    <property type="entry name" value="Thioredoxin-like"/>
    <property type="match status" value="1"/>
</dbReference>
<dbReference type="EMBL" id="JAJUOS010000002">
    <property type="protein sequence ID" value="MCE5972725.1"/>
    <property type="molecule type" value="Genomic_DNA"/>
</dbReference>
<dbReference type="RefSeq" id="WP_233675733.1">
    <property type="nucleotide sequence ID" value="NZ_JAJUOS010000002.1"/>
</dbReference>
<dbReference type="PANTHER" id="PTHR42943:SF2">
    <property type="entry name" value="GLUTATHIONE S-TRANSFERASE KAPPA 1"/>
    <property type="match status" value="1"/>
</dbReference>
<dbReference type="InterPro" id="IPR051924">
    <property type="entry name" value="GST_Kappa/NadH"/>
</dbReference>
<feature type="domain" description="DSBA-like thioredoxin" evidence="2">
    <location>
        <begin position="4"/>
        <end position="195"/>
    </location>
</feature>
<evidence type="ECO:0000313" key="3">
    <source>
        <dbReference type="EMBL" id="MCE5972725.1"/>
    </source>
</evidence>
<dbReference type="CDD" id="cd03022">
    <property type="entry name" value="DsbA_HCCA_Iso"/>
    <property type="match status" value="1"/>
</dbReference>
<protein>
    <recommendedName>
        <fullName evidence="1">2-hydroxychromene-2-carboxylate isomerase</fullName>
        <ecNumber evidence="1">5.99.1.4</ecNumber>
    </recommendedName>
</protein>
<dbReference type="InterPro" id="IPR044087">
    <property type="entry name" value="NahD-like"/>
</dbReference>
<dbReference type="GO" id="GO:0016853">
    <property type="term" value="F:isomerase activity"/>
    <property type="evidence" value="ECO:0007669"/>
    <property type="project" value="UniProtKB-KW"/>
</dbReference>
<organism evidence="3 4">
    <name type="scientific">Rhodobacter flavimaris</name>
    <dbReference type="NCBI Taxonomy" id="2907145"/>
    <lineage>
        <taxon>Bacteria</taxon>
        <taxon>Pseudomonadati</taxon>
        <taxon>Pseudomonadota</taxon>
        <taxon>Alphaproteobacteria</taxon>
        <taxon>Rhodobacterales</taxon>
        <taxon>Rhodobacter group</taxon>
        <taxon>Rhodobacter</taxon>
    </lineage>
</organism>
<name>A0ABS8YYH1_9RHOB</name>